<reference evidence="2 3" key="1">
    <citation type="submission" date="2016-06" db="EMBL/GenBank/DDBJ databases">
        <title>Draft genome of Moraxella nonliquefaciens CCUG 60284.</title>
        <authorList>
            <person name="Salva-Serra F."/>
            <person name="Engstrom-Jakobsson H."/>
            <person name="Thorell K."/>
            <person name="Gonzales-Siles L."/>
            <person name="Karlsson R."/>
            <person name="Boulund F."/>
            <person name="Engstrand L."/>
            <person name="Kristiansson E."/>
            <person name="Moore E."/>
        </authorList>
    </citation>
    <scope>NUCLEOTIDE SEQUENCE [LARGE SCALE GENOMIC DNA]</scope>
    <source>
        <strain evidence="2 3">CCUG 60284</strain>
    </source>
</reference>
<dbReference type="InterPro" id="IPR003615">
    <property type="entry name" value="HNH_nuc"/>
</dbReference>
<protein>
    <submittedName>
        <fullName evidence="2">Endonuclease</fullName>
    </submittedName>
</protein>
<evidence type="ECO:0000313" key="2">
    <source>
        <dbReference type="EMBL" id="OBX49482.1"/>
    </source>
</evidence>
<dbReference type="GO" id="GO:0004519">
    <property type="term" value="F:endonuclease activity"/>
    <property type="evidence" value="ECO:0007669"/>
    <property type="project" value="UniProtKB-KW"/>
</dbReference>
<accession>A0A1B8PIH3</accession>
<dbReference type="SUPFAM" id="SSF54060">
    <property type="entry name" value="His-Me finger endonucleases"/>
    <property type="match status" value="1"/>
</dbReference>
<proteinExistence type="predicted"/>
<feature type="domain" description="HNH nuclease" evidence="1">
    <location>
        <begin position="58"/>
        <end position="97"/>
    </location>
</feature>
<dbReference type="RefSeq" id="WP_066893730.1">
    <property type="nucleotide sequence ID" value="NZ_LZDN01000039.1"/>
</dbReference>
<evidence type="ECO:0000313" key="3">
    <source>
        <dbReference type="Proteomes" id="UP000092671"/>
    </source>
</evidence>
<name>A0A1B8PIH3_MORNO</name>
<dbReference type="EMBL" id="LZDN01000039">
    <property type="protein sequence ID" value="OBX49482.1"/>
    <property type="molecule type" value="Genomic_DNA"/>
</dbReference>
<keyword evidence="2" id="KW-0255">Endonuclease</keyword>
<sequence length="165" mass="19926">MISHDVVKEYLDYDEITGHLTWIKKPSKKTMLNSRAGSSHKSSGYRQVYFMGKTYPEHRLIWFWVHGEYPEHEIDHINHIRDDNRLCNLRQVTHAQNCRNRTRQHTRIDEAGIWYCRRRKRYIAEITFNQKKVFQRSFDDIDEAISQRKAKLLELGFHENHGDIK</sequence>
<dbReference type="AlphaFoldDB" id="A0A1B8PIH3"/>
<comment type="caution">
    <text evidence="2">The sequence shown here is derived from an EMBL/GenBank/DDBJ whole genome shotgun (WGS) entry which is preliminary data.</text>
</comment>
<keyword evidence="2" id="KW-0540">Nuclease</keyword>
<keyword evidence="2" id="KW-0378">Hydrolase</keyword>
<dbReference type="Pfam" id="PF13392">
    <property type="entry name" value="HNH_3"/>
    <property type="match status" value="1"/>
</dbReference>
<gene>
    <name evidence="2" type="ORF">A9Z60_03695</name>
</gene>
<dbReference type="OrthoDB" id="388551at2"/>
<organism evidence="2 3">
    <name type="scientific">Moraxella nonliquefaciens</name>
    <dbReference type="NCBI Taxonomy" id="478"/>
    <lineage>
        <taxon>Bacteria</taxon>
        <taxon>Pseudomonadati</taxon>
        <taxon>Pseudomonadota</taxon>
        <taxon>Gammaproteobacteria</taxon>
        <taxon>Moraxellales</taxon>
        <taxon>Moraxellaceae</taxon>
        <taxon>Moraxella</taxon>
    </lineage>
</organism>
<dbReference type="Gene3D" id="3.90.75.20">
    <property type="match status" value="1"/>
</dbReference>
<dbReference type="Proteomes" id="UP000092671">
    <property type="component" value="Unassembled WGS sequence"/>
</dbReference>
<evidence type="ECO:0000259" key="1">
    <source>
        <dbReference type="Pfam" id="PF13392"/>
    </source>
</evidence>
<dbReference type="InterPro" id="IPR044925">
    <property type="entry name" value="His-Me_finger_sf"/>
</dbReference>